<dbReference type="GO" id="GO:0043565">
    <property type="term" value="F:sequence-specific DNA binding"/>
    <property type="evidence" value="ECO:0007669"/>
    <property type="project" value="InterPro"/>
</dbReference>
<organism evidence="5 6">
    <name type="scientific">Brachybacterium muris UCD-AY4</name>
    <dbReference type="NCBI Taxonomy" id="1249481"/>
    <lineage>
        <taxon>Bacteria</taxon>
        <taxon>Bacillati</taxon>
        <taxon>Actinomycetota</taxon>
        <taxon>Actinomycetes</taxon>
        <taxon>Micrococcales</taxon>
        <taxon>Dermabacteraceae</taxon>
        <taxon>Brachybacterium</taxon>
    </lineage>
</organism>
<dbReference type="Pfam" id="PF20240">
    <property type="entry name" value="DUF6597"/>
    <property type="match status" value="1"/>
</dbReference>
<gene>
    <name evidence="5" type="ORF">D641_0110440</name>
</gene>
<dbReference type="EMBL" id="AORC01000012">
    <property type="protein sequence ID" value="EYT48839.1"/>
    <property type="molecule type" value="Genomic_DNA"/>
</dbReference>
<dbReference type="Gene3D" id="1.10.10.60">
    <property type="entry name" value="Homeodomain-like"/>
    <property type="match status" value="1"/>
</dbReference>
<proteinExistence type="predicted"/>
<evidence type="ECO:0000256" key="2">
    <source>
        <dbReference type="ARBA" id="ARBA00023125"/>
    </source>
</evidence>
<dbReference type="HOGENOM" id="CLU_066193_5_0_11"/>
<name>A0A022KX14_9MICO</name>
<dbReference type="PANTHER" id="PTHR46796">
    <property type="entry name" value="HTH-TYPE TRANSCRIPTIONAL ACTIVATOR RHAS-RELATED"/>
    <property type="match status" value="1"/>
</dbReference>
<reference evidence="5 6" key="1">
    <citation type="journal article" date="2013" name="Genome Announc.">
        <title>Draft genome sequence of an Actinobacterium, Brachybacterium muris strain UCD-AY4.</title>
        <authorList>
            <person name="Lo J.R."/>
            <person name="Lang J.M."/>
            <person name="Darling A.E."/>
            <person name="Eisen J.A."/>
            <person name="Coil D.A."/>
        </authorList>
    </citation>
    <scope>NUCLEOTIDE SEQUENCE [LARGE SCALE GENOMIC DNA]</scope>
    <source>
        <strain evidence="5 6">UCD-AY4</strain>
    </source>
</reference>
<evidence type="ECO:0000256" key="3">
    <source>
        <dbReference type="ARBA" id="ARBA00023163"/>
    </source>
</evidence>
<accession>A0A022KX14</accession>
<dbReference type="PANTHER" id="PTHR46796:SF15">
    <property type="entry name" value="BLL1074 PROTEIN"/>
    <property type="match status" value="1"/>
</dbReference>
<evidence type="ECO:0000313" key="6">
    <source>
        <dbReference type="Proteomes" id="UP000019754"/>
    </source>
</evidence>
<dbReference type="PROSITE" id="PS01124">
    <property type="entry name" value="HTH_ARAC_FAMILY_2"/>
    <property type="match status" value="1"/>
</dbReference>
<dbReference type="Pfam" id="PF12833">
    <property type="entry name" value="HTH_18"/>
    <property type="match status" value="1"/>
</dbReference>
<dbReference type="InterPro" id="IPR020449">
    <property type="entry name" value="Tscrpt_reg_AraC-type_HTH"/>
</dbReference>
<dbReference type="InterPro" id="IPR009057">
    <property type="entry name" value="Homeodomain-like_sf"/>
</dbReference>
<evidence type="ECO:0000259" key="4">
    <source>
        <dbReference type="PROSITE" id="PS01124"/>
    </source>
</evidence>
<dbReference type="InterPro" id="IPR018062">
    <property type="entry name" value="HTH_AraC-typ_CS"/>
</dbReference>
<dbReference type="RefSeq" id="WP_031307443.1">
    <property type="nucleotide sequence ID" value="NZ_KB403092.1"/>
</dbReference>
<dbReference type="PROSITE" id="PS00041">
    <property type="entry name" value="HTH_ARAC_FAMILY_1"/>
    <property type="match status" value="1"/>
</dbReference>
<dbReference type="SMART" id="SM00342">
    <property type="entry name" value="HTH_ARAC"/>
    <property type="match status" value="1"/>
</dbReference>
<dbReference type="STRING" id="1249481.D641_0110440"/>
<dbReference type="SUPFAM" id="SSF46689">
    <property type="entry name" value="Homeodomain-like"/>
    <property type="match status" value="1"/>
</dbReference>
<sequence>MARPEDDVERAHLRDPADRTFAITRYAPAPQLTPWIRRYWVPVWEVPEGDAAVQKVLQYPICLAITTPAYSRFAGPTRGLSVTELRGRGWGFGVMFAPAAGARLLDGPVSALTDSWCGLDDVGALRGLTAEITALMAADPSDPEIHARCQEQLESRVASLGAPDEESLLVNALVETVESDPAVVSVGQLCERFGIGQRALQRLTARRLGLSPAWLIRRRRLHEAAGRLREREGRLADVAAELGYADQAHFSRDFRTTTGMTPAQFAGRFRDV</sequence>
<keyword evidence="3" id="KW-0804">Transcription</keyword>
<protein>
    <submittedName>
        <fullName evidence="5">AraC family transcriptional regulator</fullName>
    </submittedName>
</protein>
<dbReference type="InterPro" id="IPR018060">
    <property type="entry name" value="HTH_AraC"/>
</dbReference>
<dbReference type="AlphaFoldDB" id="A0A022KX14"/>
<evidence type="ECO:0000256" key="1">
    <source>
        <dbReference type="ARBA" id="ARBA00023015"/>
    </source>
</evidence>
<dbReference type="GO" id="GO:0003700">
    <property type="term" value="F:DNA-binding transcription factor activity"/>
    <property type="evidence" value="ECO:0007669"/>
    <property type="project" value="InterPro"/>
</dbReference>
<dbReference type="PRINTS" id="PR00032">
    <property type="entry name" value="HTHARAC"/>
</dbReference>
<keyword evidence="1" id="KW-0805">Transcription regulation</keyword>
<dbReference type="InterPro" id="IPR050204">
    <property type="entry name" value="AraC_XylS_family_regulators"/>
</dbReference>
<dbReference type="OrthoDB" id="2559672at2"/>
<keyword evidence="2" id="KW-0238">DNA-binding</keyword>
<dbReference type="Proteomes" id="UP000019754">
    <property type="component" value="Unassembled WGS sequence"/>
</dbReference>
<evidence type="ECO:0000313" key="5">
    <source>
        <dbReference type="EMBL" id="EYT48839.1"/>
    </source>
</evidence>
<comment type="caution">
    <text evidence="5">The sequence shown here is derived from an EMBL/GenBank/DDBJ whole genome shotgun (WGS) entry which is preliminary data.</text>
</comment>
<keyword evidence="6" id="KW-1185">Reference proteome</keyword>
<dbReference type="InterPro" id="IPR046532">
    <property type="entry name" value="DUF6597"/>
</dbReference>
<feature type="domain" description="HTH araC/xylS-type" evidence="4">
    <location>
        <begin position="167"/>
        <end position="268"/>
    </location>
</feature>